<dbReference type="FunFam" id="3.40.720.10:FF:000017">
    <property type="entry name" value="Predicted protein"/>
    <property type="match status" value="1"/>
</dbReference>
<name>A0A8S3X2G3_PARAO</name>
<evidence type="ECO:0000313" key="3">
    <source>
        <dbReference type="Proteomes" id="UP000691718"/>
    </source>
</evidence>
<reference evidence="2" key="1">
    <citation type="submission" date="2021-04" db="EMBL/GenBank/DDBJ databases">
        <authorList>
            <person name="Tunstrom K."/>
        </authorList>
    </citation>
    <scope>NUCLEOTIDE SEQUENCE</scope>
</reference>
<sequence>MSWIAAGRGGGDGITPLLSASSSLSVRLRYLFLIATVFGGSYIIISLSNYTNISFLENEVQFGISGSSIDIHQNLETYNERFTIRTKGCSIPALHPYDESIKKFVKFPRGIKQCPNTNKALLNNNRTHIWVLHENKQHYNISDERIFSCCYRAFFRPSAVEDIESPRIDNRVQYKDCVYFDNYIKVSDEFVRVSCNFDSIEVYQQFFLFAPHKEFVSHGTDEWATSKGDKQAYNVIIMGIDAVSRLNFHRTMPKTLQFLKTRGAVELLGYNKVGDNTFPNLMPLLLGIKDTELRTTCFPSEKSTFDNCPFVWEWFKQSGYYTALVEDSSSIGSFNYFKNGFGHTPTDYYIHTFIHEAEKYSGKIKDFNSYLCMNEKYFFQVLLDYIENLTLALKSSKLFGFFWEITMSHDYLNYPMVMDTSYELLLNRLDASKYLHETILVLLSDHGIRWGEIRSTKQGRLEERLPFVYILTPHSFREKYSAAYNNLKLNSRRLTTPFDLHETLNDLVDLKNIENENIIFRGENIYATKRGISLFLPVPDNRTCEMAGIDDHWCTCHRGKKLSTNSSEALEAAAHLVRELNLMLYVHTQCAKLSLAELVDITEMEVGTPREKEIGWREFMVTVRTLPGNGIFEATLRQTSSDWMLAGTISRLNLYGKQSQCIHNYQLKLYCYCK</sequence>
<comment type="caution">
    <text evidence="2">The sequence shown here is derived from an EMBL/GenBank/DDBJ whole genome shotgun (WGS) entry which is preliminary data.</text>
</comment>
<feature type="transmembrane region" description="Helical" evidence="1">
    <location>
        <begin position="30"/>
        <end position="50"/>
    </location>
</feature>
<keyword evidence="1" id="KW-0812">Transmembrane</keyword>
<accession>A0A8S3X2G3</accession>
<proteinExistence type="predicted"/>
<keyword evidence="1" id="KW-1133">Transmembrane helix</keyword>
<dbReference type="Proteomes" id="UP000691718">
    <property type="component" value="Unassembled WGS sequence"/>
</dbReference>
<dbReference type="PANTHER" id="PTHR10974:SF1">
    <property type="entry name" value="FI08016P-RELATED"/>
    <property type="match status" value="1"/>
</dbReference>
<keyword evidence="3" id="KW-1185">Reference proteome</keyword>
<dbReference type="EMBL" id="CAJQZP010000935">
    <property type="protein sequence ID" value="CAG4998141.1"/>
    <property type="molecule type" value="Genomic_DNA"/>
</dbReference>
<dbReference type="CDD" id="cd16021">
    <property type="entry name" value="ALP_like"/>
    <property type="match status" value="1"/>
</dbReference>
<keyword evidence="1" id="KW-0472">Membrane</keyword>
<gene>
    <name evidence="2" type="ORF">PAPOLLO_LOCUS13326</name>
</gene>
<dbReference type="GO" id="GO:0005615">
    <property type="term" value="C:extracellular space"/>
    <property type="evidence" value="ECO:0007669"/>
    <property type="project" value="TreeGrafter"/>
</dbReference>
<dbReference type="AlphaFoldDB" id="A0A8S3X2G3"/>
<dbReference type="PANTHER" id="PTHR10974">
    <property type="entry name" value="FI08016P-RELATED"/>
    <property type="match status" value="1"/>
</dbReference>
<evidence type="ECO:0000256" key="1">
    <source>
        <dbReference type="SAM" id="Phobius"/>
    </source>
</evidence>
<dbReference type="InterPro" id="IPR004245">
    <property type="entry name" value="DUF229"/>
</dbReference>
<organism evidence="2 3">
    <name type="scientific">Parnassius apollo</name>
    <name type="common">Apollo butterfly</name>
    <name type="synonym">Papilio apollo</name>
    <dbReference type="NCBI Taxonomy" id="110799"/>
    <lineage>
        <taxon>Eukaryota</taxon>
        <taxon>Metazoa</taxon>
        <taxon>Ecdysozoa</taxon>
        <taxon>Arthropoda</taxon>
        <taxon>Hexapoda</taxon>
        <taxon>Insecta</taxon>
        <taxon>Pterygota</taxon>
        <taxon>Neoptera</taxon>
        <taxon>Endopterygota</taxon>
        <taxon>Lepidoptera</taxon>
        <taxon>Glossata</taxon>
        <taxon>Ditrysia</taxon>
        <taxon>Papilionoidea</taxon>
        <taxon>Papilionidae</taxon>
        <taxon>Parnassiinae</taxon>
        <taxon>Parnassini</taxon>
        <taxon>Parnassius</taxon>
        <taxon>Parnassius</taxon>
    </lineage>
</organism>
<protein>
    <submittedName>
        <fullName evidence="2">(apollo) hypothetical protein</fullName>
    </submittedName>
</protein>
<dbReference type="Pfam" id="PF02995">
    <property type="entry name" value="DUF229"/>
    <property type="match status" value="1"/>
</dbReference>
<evidence type="ECO:0000313" key="2">
    <source>
        <dbReference type="EMBL" id="CAG4998141.1"/>
    </source>
</evidence>
<dbReference type="OrthoDB" id="413313at2759"/>